<comment type="caution">
    <text evidence="1">The sequence shown here is derived from an EMBL/GenBank/DDBJ whole genome shotgun (WGS) entry which is preliminary data.</text>
</comment>
<reference evidence="1" key="1">
    <citation type="submission" date="2020-07" db="EMBL/GenBank/DDBJ databases">
        <authorList>
            <person name="Pettersson B.M.F."/>
            <person name="Behra P.R.K."/>
            <person name="Ramesh M."/>
            <person name="Das S."/>
            <person name="Dasgupta S."/>
            <person name="Kirsebom L.A."/>
        </authorList>
    </citation>
    <scope>NUCLEOTIDE SEQUENCE</scope>
    <source>
        <strain evidence="1">DSM 44615</strain>
    </source>
</reference>
<accession>A0A9X2YQ98</accession>
<dbReference type="EMBL" id="JACKSJ010000128">
    <property type="protein sequence ID" value="MCV7171396.1"/>
    <property type="molecule type" value="Genomic_DNA"/>
</dbReference>
<gene>
    <name evidence="1" type="ORF">H7I41_15890</name>
</gene>
<evidence type="ECO:0000313" key="1">
    <source>
        <dbReference type="EMBL" id="MCV7171396.1"/>
    </source>
</evidence>
<keyword evidence="2" id="KW-1185">Reference proteome</keyword>
<dbReference type="Proteomes" id="UP001140293">
    <property type="component" value="Unassembled WGS sequence"/>
</dbReference>
<proteinExistence type="predicted"/>
<evidence type="ECO:0000313" key="2">
    <source>
        <dbReference type="Proteomes" id="UP001140293"/>
    </source>
</evidence>
<reference evidence="1" key="2">
    <citation type="journal article" date="2022" name="BMC Genomics">
        <title>Comparative genome analysis of mycobacteria focusing on tRNA and non-coding RNA.</title>
        <authorList>
            <person name="Behra P.R.K."/>
            <person name="Pettersson B.M.F."/>
            <person name="Ramesh M."/>
            <person name="Das S."/>
            <person name="Dasgupta S."/>
            <person name="Kirsebom L.A."/>
        </authorList>
    </citation>
    <scope>NUCLEOTIDE SEQUENCE</scope>
    <source>
        <strain evidence="1">DSM 44615</strain>
    </source>
</reference>
<name>A0A9X2YQ98_9MYCO</name>
<protein>
    <submittedName>
        <fullName evidence="1">Uncharacterized protein</fullName>
    </submittedName>
</protein>
<dbReference type="AlphaFoldDB" id="A0A9X2YQ98"/>
<organism evidence="1 2">
    <name type="scientific">[Mycobacterium] manitobense</name>
    <dbReference type="NCBI Taxonomy" id="190147"/>
    <lineage>
        <taxon>Bacteria</taxon>
        <taxon>Bacillati</taxon>
        <taxon>Actinomycetota</taxon>
        <taxon>Actinomycetes</taxon>
        <taxon>Mycobacteriales</taxon>
        <taxon>Mycobacteriaceae</taxon>
        <taxon>Mycolicibacterium</taxon>
    </lineage>
</organism>
<sequence>MSRRTEAKKARRRKRRTVREERRLGGEVLSLEAVDEVLTDRGWEFDVENSTDDIATWFFPPSGVEMIGDTVESVTRIWLGADDEDTWHVIFVGAGAESVDYVFTADSLLENLEAIEEHRHGDPAPGFD</sequence>
<dbReference type="RefSeq" id="WP_264013583.1">
    <property type="nucleotide sequence ID" value="NZ_JACKSJ010000128.1"/>
</dbReference>